<dbReference type="InterPro" id="IPR036162">
    <property type="entry name" value="Resolvase-like_N_sf"/>
</dbReference>
<dbReference type="SUPFAM" id="SSF53041">
    <property type="entry name" value="Resolvase-like"/>
    <property type="match status" value="1"/>
</dbReference>
<evidence type="ECO:0000313" key="3">
    <source>
        <dbReference type="Proteomes" id="UP000674938"/>
    </source>
</evidence>
<dbReference type="EMBL" id="JAEEGA010000012">
    <property type="protein sequence ID" value="MBP1042814.1"/>
    <property type="molecule type" value="Genomic_DNA"/>
</dbReference>
<dbReference type="AlphaFoldDB" id="A0A940P706"/>
<proteinExistence type="predicted"/>
<name>A0A940P706_9ENTE</name>
<evidence type="ECO:0000259" key="1">
    <source>
        <dbReference type="SMART" id="SM00857"/>
    </source>
</evidence>
<protein>
    <submittedName>
        <fullName evidence="2">Recombinase family protein</fullName>
    </submittedName>
</protein>
<dbReference type="Gene3D" id="3.40.50.1390">
    <property type="entry name" value="Resolvase, N-terminal catalytic domain"/>
    <property type="match status" value="1"/>
</dbReference>
<dbReference type="Proteomes" id="UP000674938">
    <property type="component" value="Unassembled WGS sequence"/>
</dbReference>
<accession>A0A940P706</accession>
<evidence type="ECO:0000313" key="2">
    <source>
        <dbReference type="EMBL" id="MBP1042814.1"/>
    </source>
</evidence>
<reference evidence="2" key="1">
    <citation type="submission" date="2020-12" db="EMBL/GenBank/DDBJ databases">
        <title>Vagococcus allomyrinae sp. nov. and Enterococcus lavae sp. nov., isolated from the larvae of Allomyrina dichotoma.</title>
        <authorList>
            <person name="Lee S.D."/>
        </authorList>
    </citation>
    <scope>NUCLEOTIDE SEQUENCE</scope>
    <source>
        <strain evidence="2">BWB3-3</strain>
    </source>
</reference>
<organism evidence="2 3">
    <name type="scientific">Vagococcus allomyrinae</name>
    <dbReference type="NCBI Taxonomy" id="2794353"/>
    <lineage>
        <taxon>Bacteria</taxon>
        <taxon>Bacillati</taxon>
        <taxon>Bacillota</taxon>
        <taxon>Bacilli</taxon>
        <taxon>Lactobacillales</taxon>
        <taxon>Enterococcaceae</taxon>
        <taxon>Vagococcus</taxon>
    </lineage>
</organism>
<gene>
    <name evidence="2" type="ORF">I6N95_17495</name>
</gene>
<dbReference type="GO" id="GO:0003677">
    <property type="term" value="F:DNA binding"/>
    <property type="evidence" value="ECO:0007669"/>
    <property type="project" value="InterPro"/>
</dbReference>
<dbReference type="InterPro" id="IPR006119">
    <property type="entry name" value="Resolv_N"/>
</dbReference>
<dbReference type="GO" id="GO:0000150">
    <property type="term" value="F:DNA strand exchange activity"/>
    <property type="evidence" value="ECO:0007669"/>
    <property type="project" value="InterPro"/>
</dbReference>
<dbReference type="RefSeq" id="WP_209530368.1">
    <property type="nucleotide sequence ID" value="NZ_JAEEGA010000012.1"/>
</dbReference>
<dbReference type="Pfam" id="PF00239">
    <property type="entry name" value="Resolvase"/>
    <property type="match status" value="1"/>
</dbReference>
<sequence>MAIYGYVRKGFPNNETEQLTSVMTYSCDELFFESSSLLEATELAELISRLKEHDSVVVASLKVFGMNLQHLRPILTQFQQLKVRLVSIIDHVDTEIDTFFYPLFDVFSEVDFDCKSERIKQQIVHAREIGKNVGRPTLDDPTIEQIYSLYHEYKWSMRRIATECNVSLGSVFKYTQEKQAKVVS</sequence>
<dbReference type="SMART" id="SM00857">
    <property type="entry name" value="Resolvase"/>
    <property type="match status" value="1"/>
</dbReference>
<keyword evidence="3" id="KW-1185">Reference proteome</keyword>
<feature type="domain" description="Resolvase/invertase-type recombinase catalytic" evidence="1">
    <location>
        <begin position="3"/>
        <end position="132"/>
    </location>
</feature>
<comment type="caution">
    <text evidence="2">The sequence shown here is derived from an EMBL/GenBank/DDBJ whole genome shotgun (WGS) entry which is preliminary data.</text>
</comment>